<dbReference type="SUPFAM" id="SSF111038">
    <property type="entry name" value="YjbQ-like"/>
    <property type="match status" value="1"/>
</dbReference>
<protein>
    <recommendedName>
        <fullName evidence="4">Secondary thiamine-phosphate synthase enzyme</fullName>
    </recommendedName>
</protein>
<evidence type="ECO:0000313" key="3">
    <source>
        <dbReference type="Proteomes" id="UP000321121"/>
    </source>
</evidence>
<keyword evidence="3" id="KW-1185">Reference proteome</keyword>
<accession>A0ABQ0U2B2</accession>
<reference evidence="2 3" key="1">
    <citation type="submission" date="2019-07" db="EMBL/GenBank/DDBJ databases">
        <title>Whole genome shotgun sequence of Halomonas halophila NBRC 102604.</title>
        <authorList>
            <person name="Hosoyama A."/>
            <person name="Uohara A."/>
            <person name="Ohji S."/>
            <person name="Ichikawa N."/>
        </authorList>
    </citation>
    <scope>NUCLEOTIDE SEQUENCE [LARGE SCALE GENOMIC DNA]</scope>
    <source>
        <strain evidence="2 3">NBRC 102604</strain>
    </source>
</reference>
<sequence>MIWDQHEIRLAPRARGFHLITDEIARQLPALAELDVGLLHLQLLHTSASLTLNENADPDVRHDLDAFLRDLVPGDLPYFRHTIEGPDDMPAHVAASLLGTQLTLAVRDGRLALGAWQGLYLGEHRDHGGSRRIIATLNGRTR</sequence>
<dbReference type="Gene3D" id="2.60.120.460">
    <property type="entry name" value="YjbQ-like"/>
    <property type="match status" value="1"/>
</dbReference>
<gene>
    <name evidence="2" type="ORF">HHA04nite_09590</name>
</gene>
<organism evidence="2 3">
    <name type="scientific">Halomonas halophila</name>
    <dbReference type="NCBI Taxonomy" id="29573"/>
    <lineage>
        <taxon>Bacteria</taxon>
        <taxon>Pseudomonadati</taxon>
        <taxon>Pseudomonadota</taxon>
        <taxon>Gammaproteobacteria</taxon>
        <taxon>Oceanospirillales</taxon>
        <taxon>Halomonadaceae</taxon>
        <taxon>Halomonas</taxon>
    </lineage>
</organism>
<evidence type="ECO:0008006" key="4">
    <source>
        <dbReference type="Google" id="ProtNLM"/>
    </source>
</evidence>
<comment type="caution">
    <text evidence="2">The sequence shown here is derived from an EMBL/GenBank/DDBJ whole genome shotgun (WGS) entry which is preliminary data.</text>
</comment>
<evidence type="ECO:0000256" key="1">
    <source>
        <dbReference type="ARBA" id="ARBA00005534"/>
    </source>
</evidence>
<dbReference type="NCBIfam" id="TIGR00149">
    <property type="entry name" value="TIGR00149_YjbQ"/>
    <property type="match status" value="1"/>
</dbReference>
<dbReference type="EMBL" id="BJUS01000006">
    <property type="protein sequence ID" value="GEK72415.1"/>
    <property type="molecule type" value="Genomic_DNA"/>
</dbReference>
<dbReference type="PIRSF" id="PIRSF004681">
    <property type="entry name" value="UCP004681"/>
    <property type="match status" value="1"/>
</dbReference>
<dbReference type="InterPro" id="IPR001602">
    <property type="entry name" value="UPF0047_YjbQ-like"/>
</dbReference>
<dbReference type="Proteomes" id="UP000321121">
    <property type="component" value="Unassembled WGS sequence"/>
</dbReference>
<dbReference type="PANTHER" id="PTHR30615:SF8">
    <property type="entry name" value="UPF0047 PROTEIN C4A8.02C"/>
    <property type="match status" value="1"/>
</dbReference>
<name>A0ABQ0U2B2_9GAMM</name>
<dbReference type="InterPro" id="IPR035917">
    <property type="entry name" value="YjbQ-like_sf"/>
</dbReference>
<evidence type="ECO:0000313" key="2">
    <source>
        <dbReference type="EMBL" id="GEK72415.1"/>
    </source>
</evidence>
<dbReference type="Pfam" id="PF01894">
    <property type="entry name" value="YjbQ"/>
    <property type="match status" value="1"/>
</dbReference>
<proteinExistence type="inferred from homology"/>
<comment type="similarity">
    <text evidence="1">Belongs to the UPF0047 family.</text>
</comment>
<dbReference type="PANTHER" id="PTHR30615">
    <property type="entry name" value="UNCHARACTERIZED PROTEIN YJBQ-RELATED"/>
    <property type="match status" value="1"/>
</dbReference>